<dbReference type="AlphaFoldDB" id="A0A8T0XGA9"/>
<keyword evidence="3" id="KW-0732">Signal</keyword>
<dbReference type="Proteomes" id="UP000823388">
    <property type="component" value="Chromosome 1K"/>
</dbReference>
<name>A0A8T0XGA9_PANVG</name>
<evidence type="ECO:0000259" key="4">
    <source>
        <dbReference type="SMART" id="SM00505"/>
    </source>
</evidence>
<dbReference type="SUPFAM" id="SSF57095">
    <property type="entry name" value="Scorpion toxin-like"/>
    <property type="match status" value="1"/>
</dbReference>
<feature type="signal peptide" evidence="3">
    <location>
        <begin position="1"/>
        <end position="46"/>
    </location>
</feature>
<evidence type="ECO:0000256" key="3">
    <source>
        <dbReference type="SAM" id="SignalP"/>
    </source>
</evidence>
<dbReference type="SMART" id="SM00505">
    <property type="entry name" value="Knot1"/>
    <property type="match status" value="1"/>
</dbReference>
<evidence type="ECO:0000313" key="6">
    <source>
        <dbReference type="Proteomes" id="UP000823388"/>
    </source>
</evidence>
<dbReference type="InterPro" id="IPR003614">
    <property type="entry name" value="Knottins"/>
</dbReference>
<reference evidence="5" key="1">
    <citation type="submission" date="2020-05" db="EMBL/GenBank/DDBJ databases">
        <title>WGS assembly of Panicum virgatum.</title>
        <authorList>
            <person name="Lovell J.T."/>
            <person name="Jenkins J."/>
            <person name="Shu S."/>
            <person name="Juenger T.E."/>
            <person name="Schmutz J."/>
        </authorList>
    </citation>
    <scope>NUCLEOTIDE SEQUENCE</scope>
    <source>
        <strain evidence="5">AP13</strain>
    </source>
</reference>
<sequence>MGVPFTSSILTQQSSVEFSSAMMKGKIAATAMSLLLLLLLTFGAEADRCEAGSRTYKGRCNNNNCWAVCMTEGNTGGFCKRMGTKCMCTRECGGGGGGPKPPPGGGGDRDPPVLAGGNNQALLGRRGDHAR</sequence>
<evidence type="ECO:0000256" key="2">
    <source>
        <dbReference type="SAM" id="MobiDB-lite"/>
    </source>
</evidence>
<gene>
    <name evidence="5" type="ORF">PVAP13_1KG074200</name>
</gene>
<feature type="region of interest" description="Disordered" evidence="2">
    <location>
        <begin position="94"/>
        <end position="131"/>
    </location>
</feature>
<keyword evidence="6" id="KW-1185">Reference proteome</keyword>
<proteinExistence type="predicted"/>
<feature type="domain" description="Knottins-like" evidence="4">
    <location>
        <begin position="48"/>
        <end position="92"/>
    </location>
</feature>
<organism evidence="5 6">
    <name type="scientific">Panicum virgatum</name>
    <name type="common">Blackwell switchgrass</name>
    <dbReference type="NCBI Taxonomy" id="38727"/>
    <lineage>
        <taxon>Eukaryota</taxon>
        <taxon>Viridiplantae</taxon>
        <taxon>Streptophyta</taxon>
        <taxon>Embryophyta</taxon>
        <taxon>Tracheophyta</taxon>
        <taxon>Spermatophyta</taxon>
        <taxon>Magnoliopsida</taxon>
        <taxon>Liliopsida</taxon>
        <taxon>Poales</taxon>
        <taxon>Poaceae</taxon>
        <taxon>PACMAD clade</taxon>
        <taxon>Panicoideae</taxon>
        <taxon>Panicodae</taxon>
        <taxon>Paniceae</taxon>
        <taxon>Panicinae</taxon>
        <taxon>Panicum</taxon>
        <taxon>Panicum sect. Hiantes</taxon>
    </lineage>
</organism>
<dbReference type="Gene3D" id="3.30.30.10">
    <property type="entry name" value="Knottin, scorpion toxin-like"/>
    <property type="match status" value="1"/>
</dbReference>
<protein>
    <recommendedName>
        <fullName evidence="4">Knottins-like domain-containing protein</fullName>
    </recommendedName>
</protein>
<feature type="chain" id="PRO_5035752912" description="Knottins-like domain-containing protein" evidence="3">
    <location>
        <begin position="47"/>
        <end position="131"/>
    </location>
</feature>
<dbReference type="EMBL" id="CM029037">
    <property type="protein sequence ID" value="KAG2656323.1"/>
    <property type="molecule type" value="Genomic_DNA"/>
</dbReference>
<dbReference type="PANTHER" id="PTHR33147:SF103">
    <property type="entry name" value="GAMMA-THIONINS FAMILY PROTEIN"/>
    <property type="match status" value="1"/>
</dbReference>
<dbReference type="GO" id="GO:0006952">
    <property type="term" value="P:defense response"/>
    <property type="evidence" value="ECO:0007669"/>
    <property type="project" value="InterPro"/>
</dbReference>
<accession>A0A8T0XGA9</accession>
<dbReference type="PANTHER" id="PTHR33147">
    <property type="entry name" value="DEFENSIN-LIKE PROTEIN 1"/>
    <property type="match status" value="1"/>
</dbReference>
<evidence type="ECO:0000313" key="5">
    <source>
        <dbReference type="EMBL" id="KAG2656323.1"/>
    </source>
</evidence>
<dbReference type="InterPro" id="IPR036574">
    <property type="entry name" value="Scorpion_toxin-like_sf"/>
</dbReference>
<comment type="caution">
    <text evidence="5">The sequence shown here is derived from an EMBL/GenBank/DDBJ whole genome shotgun (WGS) entry which is preliminary data.</text>
</comment>
<keyword evidence="1" id="KW-1015">Disulfide bond</keyword>
<evidence type="ECO:0000256" key="1">
    <source>
        <dbReference type="ARBA" id="ARBA00023157"/>
    </source>
</evidence>
<dbReference type="Pfam" id="PF00304">
    <property type="entry name" value="Gamma-thionin"/>
    <property type="match status" value="1"/>
</dbReference>